<feature type="signal peptide" evidence="11">
    <location>
        <begin position="1"/>
        <end position="21"/>
    </location>
</feature>
<dbReference type="EMBL" id="FZNT01000010">
    <property type="protein sequence ID" value="SNR72592.1"/>
    <property type="molecule type" value="Genomic_DNA"/>
</dbReference>
<dbReference type="InterPro" id="IPR036942">
    <property type="entry name" value="Beta-barrel_TonB_sf"/>
</dbReference>
<dbReference type="RefSeq" id="WP_089382609.1">
    <property type="nucleotide sequence ID" value="NZ_FZNT01000010.1"/>
</dbReference>
<sequence length="1025" mass="111418">MKRLKGYLILLFLMGVNYTFAQSITVEGNVNDEKGLPLPGVTIVVAGTSQGSLTDFNGYYAITAPSGDAKLVFSYIGMQTLTAPVNNRSVINVVLKENLEALETVMIVAYGTTTKEAYTGAAAVIDNKIIEDRPVSSFEKALQGTTAGLMVSNSSGQPGAGSTVRIRGIGSLSAGSAPLYVLDGVPMSGSISDINPNDIESVTVLKDAAASSLYGSRAANGVILITTKQGKSGFTKISFSSQLGVSQRISEGYKLMNSTQFYEQSWMGLYNQAILDGQTVDQAQDYAHNEVEQIVGYNPFGVENPLDSNGKLIPGTQVVTNTDWRDEIYKTGIIQTYNLNVSGGSELTKMFMSLGYFNDSGTTIGSDFSRITNKINVSHQINSFLKAGINSHLSYSKTNAPPSGSGGANPVRSAEVINAASPVYDGAGNYDWGNKAIFDFNPVGLAALDKYIYKTKRAVVNIYLDVNISPSFKFRTTAGVDNSISDGLNYYNPEHGNGAGVNGRSSASRSDNLAWNISNILTYSRSKDISYFEVLLGQEALGSDYSVLSAGVTDFAVPGKPDLVWGAKPEQPGSLTSSWNMVSYLSQIKYDYDSRIYLSTSARVDGSSRFGKNNKYGLFYSFGAGWQLSKESWMPQWTWLNNAKLRASYGTSGNNNIGNYASLGLYGSGANYGGYPGLTPVQLANEDLSWEKIQSSNIGLDLGFFNKLTASFEFYNRNSDGLLFARPLSAGTGIGSILSNLGAMKNSGIEASFKYNLIDSDKFYSSIGFNISTNTNKIIDLTTEKIVSGTKLLEEGSSIYQFYMREWAGVNPDNGKPMWYVNADSDDKDENTLPDSAYDDPLGSGKQVTSEYTDAERKRLGNSLPKVYGGLNYDLSYKNFDLNFYLYYSYGGKAYNSDYIANMHDGTQSGNNLALDAADAWTPNNRYTNVPRYVINNTNQSEQMSSRFIEDASYVRLKNVNISYNLPVSTCESWKLKSFKAYVSAENLFTLTSFKGFDPEVAINGITNNNIPGVKVVTVGFKIEL</sequence>
<keyword evidence="5 9" id="KW-0798">TonB box</keyword>
<dbReference type="InterPro" id="IPR023996">
    <property type="entry name" value="TonB-dep_OMP_SusC/RagA"/>
</dbReference>
<accession>A0A238YNK4</accession>
<dbReference type="OrthoDB" id="9768177at2"/>
<dbReference type="InterPro" id="IPR012910">
    <property type="entry name" value="Plug_dom"/>
</dbReference>
<keyword evidence="11" id="KW-0732">Signal</keyword>
<dbReference type="InterPro" id="IPR039426">
    <property type="entry name" value="TonB-dep_rcpt-like"/>
</dbReference>
<evidence type="ECO:0000256" key="5">
    <source>
        <dbReference type="ARBA" id="ARBA00023077"/>
    </source>
</evidence>
<dbReference type="Pfam" id="PF07715">
    <property type="entry name" value="Plug"/>
    <property type="match status" value="1"/>
</dbReference>
<keyword evidence="2 8" id="KW-0813">Transport</keyword>
<dbReference type="Pfam" id="PF00593">
    <property type="entry name" value="TonB_dep_Rec_b-barrel"/>
    <property type="match status" value="1"/>
</dbReference>
<dbReference type="NCBIfam" id="TIGR04057">
    <property type="entry name" value="SusC_RagA_signa"/>
    <property type="match status" value="1"/>
</dbReference>
<gene>
    <name evidence="14" type="ORF">SAMN06265371_11038</name>
</gene>
<organism evidence="14 15">
    <name type="scientific">Lutibacter agarilyticus</name>
    <dbReference type="NCBI Taxonomy" id="1109740"/>
    <lineage>
        <taxon>Bacteria</taxon>
        <taxon>Pseudomonadati</taxon>
        <taxon>Bacteroidota</taxon>
        <taxon>Flavobacteriia</taxon>
        <taxon>Flavobacteriales</taxon>
        <taxon>Flavobacteriaceae</taxon>
        <taxon>Lutibacter</taxon>
    </lineage>
</organism>
<proteinExistence type="inferred from homology"/>
<dbReference type="InterPro" id="IPR023997">
    <property type="entry name" value="TonB-dep_OMP_SusC/RagA_CS"/>
</dbReference>
<dbReference type="InterPro" id="IPR037066">
    <property type="entry name" value="Plug_dom_sf"/>
</dbReference>
<keyword evidence="3 8" id="KW-1134">Transmembrane beta strand</keyword>
<dbReference type="PROSITE" id="PS52016">
    <property type="entry name" value="TONB_DEPENDENT_REC_3"/>
    <property type="match status" value="1"/>
</dbReference>
<evidence type="ECO:0000256" key="6">
    <source>
        <dbReference type="ARBA" id="ARBA00023136"/>
    </source>
</evidence>
<dbReference type="Gene3D" id="2.170.130.10">
    <property type="entry name" value="TonB-dependent receptor, plug domain"/>
    <property type="match status" value="1"/>
</dbReference>
<evidence type="ECO:0000256" key="4">
    <source>
        <dbReference type="ARBA" id="ARBA00022692"/>
    </source>
</evidence>
<dbReference type="NCBIfam" id="TIGR04056">
    <property type="entry name" value="OMP_RagA_SusC"/>
    <property type="match status" value="1"/>
</dbReference>
<dbReference type="InterPro" id="IPR008969">
    <property type="entry name" value="CarboxyPept-like_regulatory"/>
</dbReference>
<keyword evidence="6 8" id="KW-0472">Membrane</keyword>
<evidence type="ECO:0000256" key="1">
    <source>
        <dbReference type="ARBA" id="ARBA00004571"/>
    </source>
</evidence>
<keyword evidence="4 8" id="KW-0812">Transmembrane</keyword>
<evidence type="ECO:0000256" key="11">
    <source>
        <dbReference type="SAM" id="SignalP"/>
    </source>
</evidence>
<name>A0A238YNK4_9FLAO</name>
<dbReference type="Pfam" id="PF13715">
    <property type="entry name" value="CarbopepD_reg_2"/>
    <property type="match status" value="1"/>
</dbReference>
<evidence type="ECO:0000256" key="2">
    <source>
        <dbReference type="ARBA" id="ARBA00022448"/>
    </source>
</evidence>
<comment type="similarity">
    <text evidence="8 9">Belongs to the TonB-dependent receptor family.</text>
</comment>
<reference evidence="14 15" key="1">
    <citation type="submission" date="2017-06" db="EMBL/GenBank/DDBJ databases">
        <authorList>
            <person name="Kim H.J."/>
            <person name="Triplett B.A."/>
        </authorList>
    </citation>
    <scope>NUCLEOTIDE SEQUENCE [LARGE SCALE GENOMIC DNA]</scope>
    <source>
        <strain evidence="14 15">DSM 29150</strain>
    </source>
</reference>
<evidence type="ECO:0000256" key="10">
    <source>
        <dbReference type="SAM" id="MobiDB-lite"/>
    </source>
</evidence>
<feature type="domain" description="TonB-dependent receptor-like beta-barrel" evidence="12">
    <location>
        <begin position="447"/>
        <end position="988"/>
    </location>
</feature>
<dbReference type="Proteomes" id="UP000198384">
    <property type="component" value="Unassembled WGS sequence"/>
</dbReference>
<dbReference type="GO" id="GO:0009279">
    <property type="term" value="C:cell outer membrane"/>
    <property type="evidence" value="ECO:0007669"/>
    <property type="project" value="UniProtKB-SubCell"/>
</dbReference>
<evidence type="ECO:0000313" key="15">
    <source>
        <dbReference type="Proteomes" id="UP000198384"/>
    </source>
</evidence>
<evidence type="ECO:0000256" key="7">
    <source>
        <dbReference type="ARBA" id="ARBA00023237"/>
    </source>
</evidence>
<dbReference type="Gene3D" id="2.60.40.1120">
    <property type="entry name" value="Carboxypeptidase-like, regulatory domain"/>
    <property type="match status" value="1"/>
</dbReference>
<feature type="chain" id="PRO_5013325859" evidence="11">
    <location>
        <begin position="22"/>
        <end position="1025"/>
    </location>
</feature>
<feature type="domain" description="TonB-dependent receptor plug" evidence="13">
    <location>
        <begin position="116"/>
        <end position="222"/>
    </location>
</feature>
<evidence type="ECO:0000313" key="14">
    <source>
        <dbReference type="EMBL" id="SNR72592.1"/>
    </source>
</evidence>
<protein>
    <submittedName>
        <fullName evidence="14">TonB-linked outer membrane protein, SusC/RagA family</fullName>
    </submittedName>
</protein>
<keyword evidence="15" id="KW-1185">Reference proteome</keyword>
<feature type="region of interest" description="Disordered" evidence="10">
    <location>
        <begin position="830"/>
        <end position="850"/>
    </location>
</feature>
<evidence type="ECO:0000256" key="8">
    <source>
        <dbReference type="PROSITE-ProRule" id="PRU01360"/>
    </source>
</evidence>
<evidence type="ECO:0000256" key="3">
    <source>
        <dbReference type="ARBA" id="ARBA00022452"/>
    </source>
</evidence>
<keyword evidence="7 8" id="KW-0998">Cell outer membrane</keyword>
<dbReference type="SUPFAM" id="SSF49464">
    <property type="entry name" value="Carboxypeptidase regulatory domain-like"/>
    <property type="match status" value="1"/>
</dbReference>
<evidence type="ECO:0000259" key="13">
    <source>
        <dbReference type="Pfam" id="PF07715"/>
    </source>
</evidence>
<dbReference type="SUPFAM" id="SSF56935">
    <property type="entry name" value="Porins"/>
    <property type="match status" value="1"/>
</dbReference>
<dbReference type="AlphaFoldDB" id="A0A238YNK4"/>
<dbReference type="Gene3D" id="2.40.170.20">
    <property type="entry name" value="TonB-dependent receptor, beta-barrel domain"/>
    <property type="match status" value="1"/>
</dbReference>
<evidence type="ECO:0000256" key="9">
    <source>
        <dbReference type="RuleBase" id="RU003357"/>
    </source>
</evidence>
<dbReference type="InterPro" id="IPR000531">
    <property type="entry name" value="Beta-barrel_TonB"/>
</dbReference>
<evidence type="ECO:0000259" key="12">
    <source>
        <dbReference type="Pfam" id="PF00593"/>
    </source>
</evidence>
<comment type="subcellular location">
    <subcellularLocation>
        <location evidence="1 8">Cell outer membrane</location>
        <topology evidence="1 8">Multi-pass membrane protein</topology>
    </subcellularLocation>
</comment>